<proteinExistence type="predicted"/>
<dbReference type="InterPro" id="IPR000719">
    <property type="entry name" value="Prot_kinase_dom"/>
</dbReference>
<dbReference type="Gene3D" id="1.10.510.10">
    <property type="entry name" value="Transferase(Phosphotransferase) domain 1"/>
    <property type="match status" value="1"/>
</dbReference>
<dbReference type="GO" id="GO:0004674">
    <property type="term" value="F:protein serine/threonine kinase activity"/>
    <property type="evidence" value="ECO:0007669"/>
    <property type="project" value="UniProtKB-EC"/>
</dbReference>
<feature type="domain" description="Protein kinase" evidence="6">
    <location>
        <begin position="159"/>
        <end position="471"/>
    </location>
</feature>
<dbReference type="GO" id="GO:0005524">
    <property type="term" value="F:ATP binding"/>
    <property type="evidence" value="ECO:0007669"/>
    <property type="project" value="UniProtKB-KW"/>
</dbReference>
<evidence type="ECO:0000256" key="4">
    <source>
        <dbReference type="ARBA" id="ARBA00022777"/>
    </source>
</evidence>
<dbReference type="PANTHER" id="PTHR43671">
    <property type="entry name" value="SERINE/THREONINE-PROTEIN KINASE NEK"/>
    <property type="match status" value="1"/>
</dbReference>
<evidence type="ECO:0000256" key="1">
    <source>
        <dbReference type="ARBA" id="ARBA00012513"/>
    </source>
</evidence>
<dbReference type="PROSITE" id="PS50011">
    <property type="entry name" value="PROTEIN_KINASE_DOM"/>
    <property type="match status" value="1"/>
</dbReference>
<dbReference type="InterPro" id="IPR011009">
    <property type="entry name" value="Kinase-like_dom_sf"/>
</dbReference>
<evidence type="ECO:0000313" key="7">
    <source>
        <dbReference type="EMBL" id="KAF2765621.1"/>
    </source>
</evidence>
<evidence type="ECO:0000313" key="8">
    <source>
        <dbReference type="Proteomes" id="UP000799436"/>
    </source>
</evidence>
<dbReference type="CDD" id="cd00180">
    <property type="entry name" value="PKc"/>
    <property type="match status" value="1"/>
</dbReference>
<dbReference type="SUPFAM" id="SSF56112">
    <property type="entry name" value="Protein kinase-like (PK-like)"/>
    <property type="match status" value="1"/>
</dbReference>
<evidence type="ECO:0000256" key="5">
    <source>
        <dbReference type="ARBA" id="ARBA00022840"/>
    </source>
</evidence>
<dbReference type="OrthoDB" id="310217at2759"/>
<accession>A0A6G1KY95</accession>
<keyword evidence="3" id="KW-0547">Nucleotide-binding</keyword>
<dbReference type="AlphaFoldDB" id="A0A6G1KY95"/>
<evidence type="ECO:0000256" key="2">
    <source>
        <dbReference type="ARBA" id="ARBA00022679"/>
    </source>
</evidence>
<reference evidence="7" key="1">
    <citation type="journal article" date="2020" name="Stud. Mycol.">
        <title>101 Dothideomycetes genomes: a test case for predicting lifestyles and emergence of pathogens.</title>
        <authorList>
            <person name="Haridas S."/>
            <person name="Albert R."/>
            <person name="Binder M."/>
            <person name="Bloem J."/>
            <person name="Labutti K."/>
            <person name="Salamov A."/>
            <person name="Andreopoulos B."/>
            <person name="Baker S."/>
            <person name="Barry K."/>
            <person name="Bills G."/>
            <person name="Bluhm B."/>
            <person name="Cannon C."/>
            <person name="Castanera R."/>
            <person name="Culley D."/>
            <person name="Daum C."/>
            <person name="Ezra D."/>
            <person name="Gonzalez J."/>
            <person name="Henrissat B."/>
            <person name="Kuo A."/>
            <person name="Liang C."/>
            <person name="Lipzen A."/>
            <person name="Lutzoni F."/>
            <person name="Magnuson J."/>
            <person name="Mondo S."/>
            <person name="Nolan M."/>
            <person name="Ohm R."/>
            <person name="Pangilinan J."/>
            <person name="Park H.-J."/>
            <person name="Ramirez L."/>
            <person name="Alfaro M."/>
            <person name="Sun H."/>
            <person name="Tritt A."/>
            <person name="Yoshinaga Y."/>
            <person name="Zwiers L.-H."/>
            <person name="Turgeon B."/>
            <person name="Goodwin S."/>
            <person name="Spatafora J."/>
            <person name="Crous P."/>
            <person name="Grigoriev I."/>
        </authorList>
    </citation>
    <scope>NUCLEOTIDE SEQUENCE</scope>
    <source>
        <strain evidence="7">CBS 116005</strain>
    </source>
</reference>
<name>A0A6G1KY95_9PEZI</name>
<organism evidence="7 8">
    <name type="scientific">Teratosphaeria nubilosa</name>
    <dbReference type="NCBI Taxonomy" id="161662"/>
    <lineage>
        <taxon>Eukaryota</taxon>
        <taxon>Fungi</taxon>
        <taxon>Dikarya</taxon>
        <taxon>Ascomycota</taxon>
        <taxon>Pezizomycotina</taxon>
        <taxon>Dothideomycetes</taxon>
        <taxon>Dothideomycetidae</taxon>
        <taxon>Mycosphaerellales</taxon>
        <taxon>Teratosphaeriaceae</taxon>
        <taxon>Teratosphaeria</taxon>
    </lineage>
</organism>
<keyword evidence="2" id="KW-0808">Transferase</keyword>
<dbReference type="InterPro" id="IPR050660">
    <property type="entry name" value="NEK_Ser/Thr_kinase"/>
</dbReference>
<evidence type="ECO:0000259" key="6">
    <source>
        <dbReference type="PROSITE" id="PS50011"/>
    </source>
</evidence>
<dbReference type="Proteomes" id="UP000799436">
    <property type="component" value="Unassembled WGS sequence"/>
</dbReference>
<keyword evidence="8" id="KW-1185">Reference proteome</keyword>
<dbReference type="SMART" id="SM00220">
    <property type="entry name" value="S_TKc"/>
    <property type="match status" value="1"/>
</dbReference>
<dbReference type="Gene3D" id="3.30.200.20">
    <property type="entry name" value="Phosphorylase Kinase, domain 1"/>
    <property type="match status" value="1"/>
</dbReference>
<sequence>MSTSKGAAGDDRQEQIQLDCDKATASWDRTISALRSDGQDVERWTQLYEQASALFAACHKVIYPPNIIGESGALKSQKRTLACEFAIAAHLWSEQYFVNNDNREESLAKIARVMAAGLSIIDDGNTTTILPSQDKFGDRGRTAYDLGFGGVNVGIPGTWVFEGTLGQGNLGHAGLWAKYDTNGRKTEAVVVKETYLSESDWNGEWFWQGNPVDRMPREVYIHQKLSSCPSACNIVTFRGHSIHESHRMYRIYMEYCRHGDLEQVIRLHASLNQVKAVDGSPLPQEVTHIPELALFGIFEQLLAGASFIKGGRRGPPASAWETILHGDIKPENISLGERDGNTYRFLPQPKIGDFGIAKPVTDAKKLVGNGTEAYMAPEQRKYQDPEHNKKRTVPTAAVDIFAIGKTMLSLMELTNRDETKAYGFDVGKAVVPMSADINFYNLALRQWVQQCLMASPISRPYVNTLWDNITRNTEAAAHGSSLAPRRWRDLPPNQQLMYKGSDRYEKWAL</sequence>
<dbReference type="PANTHER" id="PTHR43671:SF13">
    <property type="entry name" value="SERINE_THREONINE-PROTEIN KINASE NEK2"/>
    <property type="match status" value="1"/>
</dbReference>
<protein>
    <recommendedName>
        <fullName evidence="1">non-specific serine/threonine protein kinase</fullName>
        <ecNumber evidence="1">2.7.11.1</ecNumber>
    </recommendedName>
</protein>
<evidence type="ECO:0000256" key="3">
    <source>
        <dbReference type="ARBA" id="ARBA00022741"/>
    </source>
</evidence>
<keyword evidence="4 7" id="KW-0418">Kinase</keyword>
<keyword evidence="5" id="KW-0067">ATP-binding</keyword>
<dbReference type="EC" id="2.7.11.1" evidence="1"/>
<dbReference type="EMBL" id="ML995887">
    <property type="protein sequence ID" value="KAF2765621.1"/>
    <property type="molecule type" value="Genomic_DNA"/>
</dbReference>
<gene>
    <name evidence="7" type="ORF">EJ03DRAFT_385173</name>
</gene>
<dbReference type="Pfam" id="PF00069">
    <property type="entry name" value="Pkinase"/>
    <property type="match status" value="1"/>
</dbReference>